<proteinExistence type="predicted"/>
<dbReference type="EMBL" id="SMMG02000007">
    <property type="protein sequence ID" value="KAA3465259.1"/>
    <property type="molecule type" value="Genomic_DNA"/>
</dbReference>
<reference evidence="3" key="1">
    <citation type="journal article" date="2019" name="Plant Biotechnol. J.">
        <title>Genome sequencing of the Australian wild diploid species Gossypium australe highlights disease resistance and delayed gland morphogenesis.</title>
        <authorList>
            <person name="Cai Y."/>
            <person name="Cai X."/>
            <person name="Wang Q."/>
            <person name="Wang P."/>
            <person name="Zhang Y."/>
            <person name="Cai C."/>
            <person name="Xu Y."/>
            <person name="Wang K."/>
            <person name="Zhou Z."/>
            <person name="Wang C."/>
            <person name="Geng S."/>
            <person name="Li B."/>
            <person name="Dong Q."/>
            <person name="Hou Y."/>
            <person name="Wang H."/>
            <person name="Ai P."/>
            <person name="Liu Z."/>
            <person name="Yi F."/>
            <person name="Sun M."/>
            <person name="An G."/>
            <person name="Cheng J."/>
            <person name="Zhang Y."/>
            <person name="Shi Q."/>
            <person name="Xie Y."/>
            <person name="Shi X."/>
            <person name="Chang Y."/>
            <person name="Huang F."/>
            <person name="Chen Y."/>
            <person name="Hong S."/>
            <person name="Mi L."/>
            <person name="Sun Q."/>
            <person name="Zhang L."/>
            <person name="Zhou B."/>
            <person name="Peng R."/>
            <person name="Zhang X."/>
            <person name="Liu F."/>
        </authorList>
    </citation>
    <scope>NUCLEOTIDE SEQUENCE [LARGE SCALE GENOMIC DNA]</scope>
    <source>
        <strain evidence="3">cv. PA1801</strain>
    </source>
</reference>
<comment type="caution">
    <text evidence="2">The sequence shown here is derived from an EMBL/GenBank/DDBJ whole genome shotgun (WGS) entry which is preliminary data.</text>
</comment>
<evidence type="ECO:0000259" key="1">
    <source>
        <dbReference type="Pfam" id="PF14111"/>
    </source>
</evidence>
<sequence>MLELDSYGANVDEDLELLEGDIHRSIVNGIPAINFSKRIQQILFKEMELTVVSKSLGRNIGYGALNIRISSLWNPSKPFHIMDIENGYFLAKFHSTDDYTKVLSQGPWLINGLPRFLYKKKILEEIGGIIGKVARLDFNIDSKIRGRFARMAVYINLDKPLIAQVLVNGMHQKVEYEALPTICFTCKKYGHTKEICASLQ</sequence>
<dbReference type="OrthoDB" id="993965at2759"/>
<evidence type="ECO:0000313" key="2">
    <source>
        <dbReference type="EMBL" id="KAA3465259.1"/>
    </source>
</evidence>
<feature type="domain" description="DUF4283" evidence="1">
    <location>
        <begin position="47"/>
        <end position="114"/>
    </location>
</feature>
<accession>A0A5B6V7U5</accession>
<organism evidence="2 3">
    <name type="scientific">Gossypium australe</name>
    <dbReference type="NCBI Taxonomy" id="47621"/>
    <lineage>
        <taxon>Eukaryota</taxon>
        <taxon>Viridiplantae</taxon>
        <taxon>Streptophyta</taxon>
        <taxon>Embryophyta</taxon>
        <taxon>Tracheophyta</taxon>
        <taxon>Spermatophyta</taxon>
        <taxon>Magnoliopsida</taxon>
        <taxon>eudicotyledons</taxon>
        <taxon>Gunneridae</taxon>
        <taxon>Pentapetalae</taxon>
        <taxon>rosids</taxon>
        <taxon>malvids</taxon>
        <taxon>Malvales</taxon>
        <taxon>Malvaceae</taxon>
        <taxon>Malvoideae</taxon>
        <taxon>Gossypium</taxon>
    </lineage>
</organism>
<dbReference type="InterPro" id="IPR040256">
    <property type="entry name" value="At4g02000-like"/>
</dbReference>
<name>A0A5B6V7U5_9ROSI</name>
<dbReference type="InterPro" id="IPR025558">
    <property type="entry name" value="DUF4283"/>
</dbReference>
<dbReference type="AlphaFoldDB" id="A0A5B6V7U5"/>
<dbReference type="Pfam" id="PF14111">
    <property type="entry name" value="DUF4283"/>
    <property type="match status" value="1"/>
</dbReference>
<dbReference type="PANTHER" id="PTHR31286">
    <property type="entry name" value="GLYCINE-RICH CELL WALL STRUCTURAL PROTEIN 1.8-LIKE"/>
    <property type="match status" value="1"/>
</dbReference>
<keyword evidence="3" id="KW-1185">Reference proteome</keyword>
<protein>
    <submittedName>
        <fullName evidence="2">GroES-like zinc-binding alcohol dehydrogenase family protein</fullName>
    </submittedName>
</protein>
<dbReference type="PANTHER" id="PTHR31286:SF173">
    <property type="entry name" value="DUF4283 DOMAIN-CONTAINING PROTEIN"/>
    <property type="match status" value="1"/>
</dbReference>
<dbReference type="Proteomes" id="UP000325315">
    <property type="component" value="Unassembled WGS sequence"/>
</dbReference>
<evidence type="ECO:0000313" key="3">
    <source>
        <dbReference type="Proteomes" id="UP000325315"/>
    </source>
</evidence>
<gene>
    <name evidence="2" type="ORF">EPI10_000453</name>
</gene>